<evidence type="ECO:0000313" key="3">
    <source>
        <dbReference type="Proteomes" id="UP000682892"/>
    </source>
</evidence>
<organism evidence="2 3">
    <name type="scientific">Aedes aegypti</name>
    <name type="common">Yellowfever mosquito</name>
    <name type="synonym">Culex aegypti</name>
    <dbReference type="NCBI Taxonomy" id="7159"/>
    <lineage>
        <taxon>Eukaryota</taxon>
        <taxon>Metazoa</taxon>
        <taxon>Ecdysozoa</taxon>
        <taxon>Arthropoda</taxon>
        <taxon>Hexapoda</taxon>
        <taxon>Insecta</taxon>
        <taxon>Pterygota</taxon>
        <taxon>Neoptera</taxon>
        <taxon>Endopterygota</taxon>
        <taxon>Diptera</taxon>
        <taxon>Nematocera</taxon>
        <taxon>Culicoidea</taxon>
        <taxon>Culicidae</taxon>
        <taxon>Culicinae</taxon>
        <taxon>Aedini</taxon>
        <taxon>Aedes</taxon>
        <taxon>Stegomyia</taxon>
    </lineage>
</organism>
<feature type="compositionally biased region" description="Low complexity" evidence="1">
    <location>
        <begin position="67"/>
        <end position="76"/>
    </location>
</feature>
<reference evidence="2" key="3">
    <citation type="submission" date="2012-09" db="EMBL/GenBank/DDBJ databases">
        <authorList>
            <consortium name="VectorBase"/>
        </authorList>
    </citation>
    <scope>NUCLEOTIDE SEQUENCE</scope>
    <source>
        <strain evidence="2">Liverpool</strain>
    </source>
</reference>
<dbReference type="PaxDb" id="7159-AAEL005758-PA"/>
<reference evidence="2" key="2">
    <citation type="journal article" date="2007" name="Science">
        <title>Genome sequence of Aedes aegypti, a major arbovirus vector.</title>
        <authorList>
            <person name="Nene V."/>
            <person name="Wortman J.R."/>
            <person name="Lawson D."/>
            <person name="Haas B."/>
            <person name="Kodira C."/>
            <person name="Tu Z.J."/>
            <person name="Loftus B."/>
            <person name="Xi Z."/>
            <person name="Megy K."/>
            <person name="Grabherr M."/>
            <person name="Ren Q."/>
            <person name="Zdobnov E.M."/>
            <person name="Lobo N.F."/>
            <person name="Campbell K.S."/>
            <person name="Brown S.E."/>
            <person name="Bonaldo M.F."/>
            <person name="Zhu J."/>
            <person name="Sinkins S.P."/>
            <person name="Hogenkamp D.G."/>
            <person name="Amedeo P."/>
            <person name="Arensburger P."/>
            <person name="Atkinson P.W."/>
            <person name="Bidwell S."/>
            <person name="Biedler J."/>
            <person name="Birney E."/>
            <person name="Bruggner R.V."/>
            <person name="Costas J."/>
            <person name="Coy M.R."/>
            <person name="Crabtree J."/>
            <person name="Crawford M."/>
            <person name="Debruyn B."/>
            <person name="Decaprio D."/>
            <person name="Eiglmeier K."/>
            <person name="Eisenstadt E."/>
            <person name="El-Dorry H."/>
            <person name="Gelbart W.M."/>
            <person name="Gomes S.L."/>
            <person name="Hammond M."/>
            <person name="Hannick L.I."/>
            <person name="Hogan J.R."/>
            <person name="Holmes M.H."/>
            <person name="Jaffe D."/>
            <person name="Johnston J.S."/>
            <person name="Kennedy R.C."/>
            <person name="Koo H."/>
            <person name="Kravitz S."/>
            <person name="Kriventseva E.V."/>
            <person name="Kulp D."/>
            <person name="Labutti K."/>
            <person name="Lee E."/>
            <person name="Li S."/>
            <person name="Lovin D.D."/>
            <person name="Mao C."/>
            <person name="Mauceli E."/>
            <person name="Menck C.F."/>
            <person name="Miller J.R."/>
            <person name="Montgomery P."/>
            <person name="Mori A."/>
            <person name="Nascimento A.L."/>
            <person name="Naveira H.F."/>
            <person name="Nusbaum C."/>
            <person name="O'leary S."/>
            <person name="Orvis J."/>
            <person name="Pertea M."/>
            <person name="Quesneville H."/>
            <person name="Reidenbach K.R."/>
            <person name="Rogers Y.H."/>
            <person name="Roth C.W."/>
            <person name="Schneider J.R."/>
            <person name="Schatz M."/>
            <person name="Shumway M."/>
            <person name="Stanke M."/>
            <person name="Stinson E.O."/>
            <person name="Tubio J.M."/>
            <person name="Vanzee J.P."/>
            <person name="Verjovski-Almeida S."/>
            <person name="Werner D."/>
            <person name="White O."/>
            <person name="Wyder S."/>
            <person name="Zeng Q."/>
            <person name="Zhao Q."/>
            <person name="Zhao Y."/>
            <person name="Hill C.A."/>
            <person name="Raikhel A.S."/>
            <person name="Soares M.B."/>
            <person name="Knudson D.L."/>
            <person name="Lee N.H."/>
            <person name="Galagan J."/>
            <person name="Salzberg S.L."/>
            <person name="Paulsen I.T."/>
            <person name="Dimopoulos G."/>
            <person name="Collins F.H."/>
            <person name="Birren B."/>
            <person name="Fraser-Liggett C.M."/>
            <person name="Severson D.W."/>
        </authorList>
    </citation>
    <scope>NUCLEOTIDE SEQUENCE [LARGE SCALE GENOMIC DNA]</scope>
    <source>
        <strain evidence="2">Liverpool</strain>
    </source>
</reference>
<dbReference type="Proteomes" id="UP000682892">
    <property type="component" value="Unassembled WGS sequence"/>
</dbReference>
<dbReference type="HOGENOM" id="CLU_1939823_0_0_1"/>
<gene>
    <name evidence="2" type="ORF">AaeL_AAEL005758</name>
</gene>
<dbReference type="AlphaFoldDB" id="Q178V6"/>
<sequence length="130" mass="14568">MRCLNFGHGTRNCNLKPSCNFCLQEHCTENCVLEGAREFRCANSSGQHMSTDKRCPNLEEYQRIRKQTTTRNQPNQQKKKKQNIINLDEFPELPPPMSSFGWQRSGSPPRAPPGGNPPGSGGAIRIVAQN</sequence>
<dbReference type="EMBL" id="CH477358">
    <property type="protein sequence ID" value="EAT42743.1"/>
    <property type="molecule type" value="Genomic_DNA"/>
</dbReference>
<dbReference type="STRING" id="7159.Q178V6"/>
<evidence type="ECO:0000256" key="1">
    <source>
        <dbReference type="SAM" id="MobiDB-lite"/>
    </source>
</evidence>
<protein>
    <submittedName>
        <fullName evidence="2">AAEL005758-PA</fullName>
    </submittedName>
</protein>
<name>Q178V6_AEDAE</name>
<feature type="region of interest" description="Disordered" evidence="1">
    <location>
        <begin position="65"/>
        <end position="130"/>
    </location>
</feature>
<reference evidence="2" key="1">
    <citation type="submission" date="2005-10" db="EMBL/GenBank/DDBJ databases">
        <authorList>
            <person name="Loftus B.J."/>
            <person name="Nene V.M."/>
            <person name="Hannick L.I."/>
            <person name="Bidwell S."/>
            <person name="Haas B."/>
            <person name="Amedeo P."/>
            <person name="Orvis J."/>
            <person name="Wortman J.R."/>
            <person name="White O.R."/>
            <person name="Salzberg S."/>
            <person name="Shumway M."/>
            <person name="Koo H."/>
            <person name="Zhao Y."/>
            <person name="Holmes M."/>
            <person name="Miller J."/>
            <person name="Schatz M."/>
            <person name="Pop M."/>
            <person name="Pai G."/>
            <person name="Utterback T."/>
            <person name="Rogers Y.-H."/>
            <person name="Kravitz S."/>
            <person name="Fraser C.M."/>
        </authorList>
    </citation>
    <scope>NUCLEOTIDE SEQUENCE</scope>
    <source>
        <strain evidence="2">Liverpool</strain>
    </source>
</reference>
<evidence type="ECO:0000313" key="2">
    <source>
        <dbReference type="EMBL" id="EAT42743.1"/>
    </source>
</evidence>
<accession>Q178V6</accession>
<proteinExistence type="predicted"/>